<keyword evidence="1" id="KW-0695">RNA-directed DNA polymerase</keyword>
<keyword evidence="1" id="KW-0808">Transferase</keyword>
<comment type="caution">
    <text evidence="1">The sequence shown here is derived from an EMBL/GenBank/DDBJ whole genome shotgun (WGS) entry which is preliminary data.</text>
</comment>
<dbReference type="GO" id="GO:0003964">
    <property type="term" value="F:RNA-directed DNA polymerase activity"/>
    <property type="evidence" value="ECO:0007669"/>
    <property type="project" value="UniProtKB-KW"/>
</dbReference>
<keyword evidence="2" id="KW-1185">Reference proteome</keyword>
<dbReference type="EMBL" id="LXQA010472821">
    <property type="protein sequence ID" value="MCI54017.1"/>
    <property type="molecule type" value="Genomic_DNA"/>
</dbReference>
<reference evidence="1 2" key="1">
    <citation type="journal article" date="2018" name="Front. Plant Sci.">
        <title>Red Clover (Trifolium pratense) and Zigzag Clover (T. medium) - A Picture of Genomic Similarities and Differences.</title>
        <authorList>
            <person name="Dluhosova J."/>
            <person name="Istvanek J."/>
            <person name="Nedelnik J."/>
            <person name="Repkova J."/>
        </authorList>
    </citation>
    <scope>NUCLEOTIDE SEQUENCE [LARGE SCALE GENOMIC DNA]</scope>
    <source>
        <strain evidence="2">cv. 10/8</strain>
        <tissue evidence="1">Leaf</tissue>
    </source>
</reference>
<protein>
    <submittedName>
        <fullName evidence="1">Reverse transcriptase</fullName>
    </submittedName>
</protein>
<organism evidence="1 2">
    <name type="scientific">Trifolium medium</name>
    <dbReference type="NCBI Taxonomy" id="97028"/>
    <lineage>
        <taxon>Eukaryota</taxon>
        <taxon>Viridiplantae</taxon>
        <taxon>Streptophyta</taxon>
        <taxon>Embryophyta</taxon>
        <taxon>Tracheophyta</taxon>
        <taxon>Spermatophyta</taxon>
        <taxon>Magnoliopsida</taxon>
        <taxon>eudicotyledons</taxon>
        <taxon>Gunneridae</taxon>
        <taxon>Pentapetalae</taxon>
        <taxon>rosids</taxon>
        <taxon>fabids</taxon>
        <taxon>Fabales</taxon>
        <taxon>Fabaceae</taxon>
        <taxon>Papilionoideae</taxon>
        <taxon>50 kb inversion clade</taxon>
        <taxon>NPAAA clade</taxon>
        <taxon>Hologalegina</taxon>
        <taxon>IRL clade</taxon>
        <taxon>Trifolieae</taxon>
        <taxon>Trifolium</taxon>
    </lineage>
</organism>
<keyword evidence="1" id="KW-0548">Nucleotidyltransferase</keyword>
<evidence type="ECO:0000313" key="1">
    <source>
        <dbReference type="EMBL" id="MCI54017.1"/>
    </source>
</evidence>
<feature type="non-terminal residue" evidence="1">
    <location>
        <position position="1"/>
    </location>
</feature>
<proteinExistence type="predicted"/>
<evidence type="ECO:0000313" key="2">
    <source>
        <dbReference type="Proteomes" id="UP000265520"/>
    </source>
</evidence>
<dbReference type="Proteomes" id="UP000265520">
    <property type="component" value="Unassembled WGS sequence"/>
</dbReference>
<name>A0A392T0V4_9FABA</name>
<dbReference type="AlphaFoldDB" id="A0A392T0V4"/>
<sequence length="52" mass="6150">NSKEAVQDKRRRDAMDREIKTIKKNDTWEFVSSSKDHKDISVKNVCKDKKNV</sequence>
<accession>A0A392T0V4</accession>